<name>A0ABZ0W919_9BACT</name>
<dbReference type="EMBL" id="CP139960">
    <property type="protein sequence ID" value="WQD38997.1"/>
    <property type="molecule type" value="Genomic_DNA"/>
</dbReference>
<keyword evidence="2" id="KW-1185">Reference proteome</keyword>
<organism evidence="1 2">
    <name type="scientific">Niabella yanshanensis</name>
    <dbReference type="NCBI Taxonomy" id="577386"/>
    <lineage>
        <taxon>Bacteria</taxon>
        <taxon>Pseudomonadati</taxon>
        <taxon>Bacteroidota</taxon>
        <taxon>Chitinophagia</taxon>
        <taxon>Chitinophagales</taxon>
        <taxon>Chitinophagaceae</taxon>
        <taxon>Niabella</taxon>
    </lineage>
</organism>
<evidence type="ECO:0000313" key="1">
    <source>
        <dbReference type="EMBL" id="WQD38997.1"/>
    </source>
</evidence>
<sequence>MEHYFELPLKYREEDRMLKGRLVTFAYSYKFYIIIDGKELVFERDDEHNFRVVATESHHENMIDRELLAHIIEALERRAA</sequence>
<protein>
    <submittedName>
        <fullName evidence="1">Uncharacterized protein</fullName>
    </submittedName>
</protein>
<dbReference type="RefSeq" id="WP_114792581.1">
    <property type="nucleotide sequence ID" value="NZ_CP139960.1"/>
</dbReference>
<dbReference type="Proteomes" id="UP001325680">
    <property type="component" value="Chromosome"/>
</dbReference>
<evidence type="ECO:0000313" key="2">
    <source>
        <dbReference type="Proteomes" id="UP001325680"/>
    </source>
</evidence>
<reference evidence="1 2" key="1">
    <citation type="submission" date="2023-12" db="EMBL/GenBank/DDBJ databases">
        <title>Genome sequencing and assembly of bacterial species from a model synthetic community.</title>
        <authorList>
            <person name="Hogle S.L."/>
        </authorList>
    </citation>
    <scope>NUCLEOTIDE SEQUENCE [LARGE SCALE GENOMIC DNA]</scope>
    <source>
        <strain evidence="1 2">HAMBI_3031</strain>
    </source>
</reference>
<gene>
    <name evidence="1" type="ORF">U0035_02405</name>
</gene>
<accession>A0ABZ0W919</accession>
<proteinExistence type="predicted"/>